<feature type="region of interest" description="Disordered" evidence="1">
    <location>
        <begin position="131"/>
        <end position="155"/>
    </location>
</feature>
<evidence type="ECO:0000313" key="2">
    <source>
        <dbReference type="EMBL" id="TCD71880.1"/>
    </source>
</evidence>
<feature type="region of interest" description="Disordered" evidence="1">
    <location>
        <begin position="577"/>
        <end position="596"/>
    </location>
</feature>
<accession>A0A4R0RSF3</accession>
<dbReference type="EMBL" id="RWJN01000001">
    <property type="protein sequence ID" value="TCD71880.1"/>
    <property type="molecule type" value="Genomic_DNA"/>
</dbReference>
<reference evidence="2 3" key="1">
    <citation type="submission" date="2018-11" db="EMBL/GenBank/DDBJ databases">
        <title>Genome assembly of Steccherinum ochraceum LE-BIN_3174, the white-rot fungus of the Steccherinaceae family (The Residual Polyporoid clade, Polyporales, Basidiomycota).</title>
        <authorList>
            <person name="Fedorova T.V."/>
            <person name="Glazunova O.A."/>
            <person name="Landesman E.O."/>
            <person name="Moiseenko K.V."/>
            <person name="Psurtseva N.V."/>
            <person name="Savinova O.S."/>
            <person name="Shakhova N.V."/>
            <person name="Tyazhelova T.V."/>
            <person name="Vasina D.V."/>
        </authorList>
    </citation>
    <scope>NUCLEOTIDE SEQUENCE [LARGE SCALE GENOMIC DNA]</scope>
    <source>
        <strain evidence="2 3">LE-BIN_3174</strain>
    </source>
</reference>
<sequence>MPIPHPNLRIDTTDLVVEDDPAPPPPDTRFSARLVNPGGRERGISFSRNVLPSLRISTAGDQEKHTASHNIATVVATQGTDRAKNESRKLLSHLLEQLQGRDIPSSTDGGNGQNRTGGIRIGSVVKSVKKVVTSKDSNEGRRMSMNTSDDEDDEMQSEVADFYTDATFDLMSQLKDVFLVASAQGWNLFSDRPMRPPNALQAVTLDVAQYLIHSHRDNPEVISRVGFAMIYAFHTFRPSMHARLLAFFDESVLGGMLERLSRVQKRADSLPTAPDTSFEDPTTASPPVAIMVDGADDDVRSPTAQGQWNRWSSPRAPLEKASLSTNAPDQNPAVYYLSALLPPLLAAVVEKVDFFSTNLPTIYRLHLFLDRLVTRKPDIYLDLLAVVAYHPPSSRYTALSLLTNFCYVETVAKMAERGQTVIRQPLNHDQHHPYAHQFTPWRFRSDDGPLLYEGATRNECRAELVQKSYEEIAIIDSVLWTQLQILNNGIALGSIVVHSDNTPTGHGELAEFELHYVVTTCEALLASKTLAVSEALSDYQAENRASSDEYLMYFDLNNLVYVASVLKLPPVSKMGPSGSSDLLSAAHPQQMDDTDADSQHPFEIVPLAHVRDQLGDGFGITSDAVARHYLSHLHHLGFLQPTTQGEELFDGNQDPKERLCCFPLPLGFDVSADIETLVAAIEACLQDLDLSINEVGFLLLTRRFWPDGMLSEYTFRRLTKAILLWIFSEDDNLATILRDYVARSRTLPGVWVGVDNQPWPSTNRSRPIAANSASNGGDYVATRRALAERYVVPWLLALHDKDINAYAVLVYDLTAEHAEAGYTDDYDLLGIPATEYQASDHIV</sequence>
<protein>
    <submittedName>
        <fullName evidence="2">Uncharacterized protein</fullName>
    </submittedName>
</protein>
<name>A0A4R0RSF3_9APHY</name>
<dbReference type="STRING" id="92696.A0A4R0RSF3"/>
<gene>
    <name evidence="2" type="ORF">EIP91_000012</name>
</gene>
<dbReference type="AlphaFoldDB" id="A0A4R0RSF3"/>
<organism evidence="2 3">
    <name type="scientific">Steccherinum ochraceum</name>
    <dbReference type="NCBI Taxonomy" id="92696"/>
    <lineage>
        <taxon>Eukaryota</taxon>
        <taxon>Fungi</taxon>
        <taxon>Dikarya</taxon>
        <taxon>Basidiomycota</taxon>
        <taxon>Agaricomycotina</taxon>
        <taxon>Agaricomycetes</taxon>
        <taxon>Polyporales</taxon>
        <taxon>Steccherinaceae</taxon>
        <taxon>Steccherinum</taxon>
    </lineage>
</organism>
<dbReference type="OrthoDB" id="6270916at2759"/>
<dbReference type="Proteomes" id="UP000292702">
    <property type="component" value="Unassembled WGS sequence"/>
</dbReference>
<evidence type="ECO:0000256" key="1">
    <source>
        <dbReference type="SAM" id="MobiDB-lite"/>
    </source>
</evidence>
<keyword evidence="3" id="KW-1185">Reference proteome</keyword>
<evidence type="ECO:0000313" key="3">
    <source>
        <dbReference type="Proteomes" id="UP000292702"/>
    </source>
</evidence>
<comment type="caution">
    <text evidence="2">The sequence shown here is derived from an EMBL/GenBank/DDBJ whole genome shotgun (WGS) entry which is preliminary data.</text>
</comment>
<proteinExistence type="predicted"/>